<dbReference type="EMBL" id="AMXF01000234">
    <property type="protein sequence ID" value="ENO95341.1"/>
    <property type="molecule type" value="Genomic_DNA"/>
</dbReference>
<dbReference type="InterPro" id="IPR050570">
    <property type="entry name" value="Cell_wall_metabolism_enzyme"/>
</dbReference>
<comment type="caution">
    <text evidence="3">The sequence shown here is derived from an EMBL/GenBank/DDBJ whole genome shotgun (WGS) entry which is preliminary data.</text>
</comment>
<dbReference type="PANTHER" id="PTHR21666">
    <property type="entry name" value="PEPTIDASE-RELATED"/>
    <property type="match status" value="1"/>
</dbReference>
<dbReference type="RefSeq" id="WP_004376848.1">
    <property type="nucleotide sequence ID" value="NZ_AMXF01000234.1"/>
</dbReference>
<evidence type="ECO:0000313" key="3">
    <source>
        <dbReference type="EMBL" id="ENO95341.1"/>
    </source>
</evidence>
<evidence type="ECO:0000259" key="2">
    <source>
        <dbReference type="Pfam" id="PF01551"/>
    </source>
</evidence>
<feature type="compositionally biased region" description="Basic and acidic residues" evidence="1">
    <location>
        <begin position="1"/>
        <end position="19"/>
    </location>
</feature>
<keyword evidence="4" id="KW-1185">Reference proteome</keyword>
<feature type="region of interest" description="Disordered" evidence="1">
    <location>
        <begin position="1"/>
        <end position="31"/>
    </location>
</feature>
<dbReference type="PANTHER" id="PTHR21666:SF270">
    <property type="entry name" value="MUREIN HYDROLASE ACTIVATOR ENVC"/>
    <property type="match status" value="1"/>
</dbReference>
<dbReference type="AlphaFoldDB" id="N6YLZ9"/>
<gene>
    <name evidence="3" type="ORF">C667_19530</name>
</gene>
<evidence type="ECO:0000256" key="1">
    <source>
        <dbReference type="SAM" id="MobiDB-lite"/>
    </source>
</evidence>
<dbReference type="InterPro" id="IPR011055">
    <property type="entry name" value="Dup_hybrid_motif"/>
</dbReference>
<dbReference type="GO" id="GO:0004222">
    <property type="term" value="F:metalloendopeptidase activity"/>
    <property type="evidence" value="ECO:0007669"/>
    <property type="project" value="TreeGrafter"/>
</dbReference>
<proteinExistence type="predicted"/>
<accession>N6YLZ9</accession>
<dbReference type="FunFam" id="2.70.70.10:FF:000003">
    <property type="entry name" value="Murein hydrolase activator EnvC"/>
    <property type="match status" value="1"/>
</dbReference>
<dbReference type="InterPro" id="IPR016047">
    <property type="entry name" value="M23ase_b-sheet_dom"/>
</dbReference>
<reference evidence="3 4" key="1">
    <citation type="submission" date="2012-09" db="EMBL/GenBank/DDBJ databases">
        <title>Draft Genome Sequences of 6 Strains from Genus Thauera.</title>
        <authorList>
            <person name="Liu B."/>
            <person name="Shapleigh J.P."/>
            <person name="Frostegard A.H."/>
        </authorList>
    </citation>
    <scope>NUCLEOTIDE SEQUENCE [LARGE SCALE GENOMIC DNA]</scope>
    <source>
        <strain evidence="3 4">B4P</strain>
    </source>
</reference>
<organism evidence="3 4">
    <name type="scientific">Thauera phenylacetica B4P</name>
    <dbReference type="NCBI Taxonomy" id="1234382"/>
    <lineage>
        <taxon>Bacteria</taxon>
        <taxon>Pseudomonadati</taxon>
        <taxon>Pseudomonadota</taxon>
        <taxon>Betaproteobacteria</taxon>
        <taxon>Rhodocyclales</taxon>
        <taxon>Zoogloeaceae</taxon>
        <taxon>Thauera</taxon>
    </lineage>
</organism>
<dbReference type="SUPFAM" id="SSF51261">
    <property type="entry name" value="Duplicated hybrid motif"/>
    <property type="match status" value="1"/>
</dbReference>
<name>N6YLZ9_9RHOO</name>
<evidence type="ECO:0000313" key="4">
    <source>
        <dbReference type="Proteomes" id="UP000013047"/>
    </source>
</evidence>
<dbReference type="OrthoDB" id="9784703at2"/>
<feature type="non-terminal residue" evidence="3">
    <location>
        <position position="1"/>
    </location>
</feature>
<dbReference type="CDD" id="cd12797">
    <property type="entry name" value="M23_peptidase"/>
    <property type="match status" value="1"/>
</dbReference>
<sequence>VDPPRAEEPPPARVERAQRPEPVVGEVRDAAGATPTGVRFNQLRGQLRFPVRGELVGRFGAPRAEGGTTWKGVFIRAGNGAEVRAVAGGEVVFSDWLRGYGNLIIVDHGSDYLSIYGNNDALLREEGDRVGGGEPIASVGSGGVGNDSGLYFEIRHQGQALNPMQWMRLD</sequence>
<dbReference type="Proteomes" id="UP000013047">
    <property type="component" value="Unassembled WGS sequence"/>
</dbReference>
<dbReference type="Gene3D" id="2.70.70.10">
    <property type="entry name" value="Glucose Permease (Domain IIA)"/>
    <property type="match status" value="1"/>
</dbReference>
<protein>
    <submittedName>
        <fullName evidence="3">Peptidase M23</fullName>
    </submittedName>
</protein>
<feature type="domain" description="M23ase beta-sheet core" evidence="2">
    <location>
        <begin position="69"/>
        <end position="163"/>
    </location>
</feature>
<dbReference type="Pfam" id="PF01551">
    <property type="entry name" value="Peptidase_M23"/>
    <property type="match status" value="1"/>
</dbReference>